<dbReference type="OrthoDB" id="21416at2759"/>
<dbReference type="PANTHER" id="PTHR19818">
    <property type="entry name" value="ZINC FINGER PROTEIN ZIC AND GLI"/>
    <property type="match status" value="1"/>
</dbReference>
<dbReference type="GO" id="GO:0000981">
    <property type="term" value="F:DNA-binding transcription factor activity, RNA polymerase II-specific"/>
    <property type="evidence" value="ECO:0007669"/>
    <property type="project" value="TreeGrafter"/>
</dbReference>
<evidence type="ECO:0000256" key="4">
    <source>
        <dbReference type="ARBA" id="ARBA00022737"/>
    </source>
</evidence>
<evidence type="ECO:0000256" key="1">
    <source>
        <dbReference type="ARBA" id="ARBA00004123"/>
    </source>
</evidence>
<evidence type="ECO:0000256" key="10">
    <source>
        <dbReference type="ARBA" id="ARBA00023242"/>
    </source>
</evidence>
<feature type="domain" description="C2H2-type" evidence="12">
    <location>
        <begin position="328"/>
        <end position="355"/>
    </location>
</feature>
<dbReference type="GO" id="GO:0045944">
    <property type="term" value="P:positive regulation of transcription by RNA polymerase II"/>
    <property type="evidence" value="ECO:0007669"/>
    <property type="project" value="UniProtKB-ARBA"/>
</dbReference>
<dbReference type="InterPro" id="IPR054471">
    <property type="entry name" value="GPIID_WHD"/>
</dbReference>
<keyword evidence="9" id="KW-0804">Transcription</keyword>
<dbReference type="Pfam" id="PF22939">
    <property type="entry name" value="WHD_GPIID"/>
    <property type="match status" value="1"/>
</dbReference>
<dbReference type="Gene3D" id="3.30.160.60">
    <property type="entry name" value="Classic Zinc Finger"/>
    <property type="match status" value="3"/>
</dbReference>
<evidence type="ECO:0000256" key="6">
    <source>
        <dbReference type="ARBA" id="ARBA00022833"/>
    </source>
</evidence>
<keyword evidence="4" id="KW-0677">Repeat</keyword>
<dbReference type="STRING" id="252740.A0A423VEL7"/>
<reference evidence="13 14" key="1">
    <citation type="submission" date="2015-09" db="EMBL/GenBank/DDBJ databases">
        <title>Host preference determinants of Valsa canker pathogens revealed by comparative genomics.</title>
        <authorList>
            <person name="Yin Z."/>
            <person name="Huang L."/>
        </authorList>
    </citation>
    <scope>NUCLEOTIDE SEQUENCE [LARGE SCALE GENOMIC DNA]</scope>
    <source>
        <strain evidence="13 14">YSFL</strain>
    </source>
</reference>
<dbReference type="InterPro" id="IPR050329">
    <property type="entry name" value="GLI_C2H2-zinc-finger"/>
</dbReference>
<dbReference type="Proteomes" id="UP000284375">
    <property type="component" value="Unassembled WGS sequence"/>
</dbReference>
<name>A0A423VEL7_CYTCH</name>
<keyword evidence="14" id="KW-1185">Reference proteome</keyword>
<dbReference type="PANTHER" id="PTHR19818:SF139">
    <property type="entry name" value="PAIR-RULE PROTEIN ODD-PAIRED"/>
    <property type="match status" value="1"/>
</dbReference>
<keyword evidence="7" id="KW-0805">Transcription regulation</keyword>
<dbReference type="EMBL" id="LJZO01000058">
    <property type="protein sequence ID" value="ROV89433.1"/>
    <property type="molecule type" value="Genomic_DNA"/>
</dbReference>
<gene>
    <name evidence="13" type="ORF">VSDG_08675</name>
</gene>
<dbReference type="FunFam" id="3.30.160.60:FF:000185">
    <property type="entry name" value="zinc finger protein 319"/>
    <property type="match status" value="1"/>
</dbReference>
<keyword evidence="5 11" id="KW-0863">Zinc-finger</keyword>
<evidence type="ECO:0000313" key="14">
    <source>
        <dbReference type="Proteomes" id="UP000284375"/>
    </source>
</evidence>
<dbReference type="Pfam" id="PF12874">
    <property type="entry name" value="zf-met"/>
    <property type="match status" value="1"/>
</dbReference>
<dbReference type="InterPro" id="IPR036236">
    <property type="entry name" value="Znf_C2H2_sf"/>
</dbReference>
<dbReference type="GO" id="GO:0005634">
    <property type="term" value="C:nucleus"/>
    <property type="evidence" value="ECO:0007669"/>
    <property type="project" value="UniProtKB-SubCell"/>
</dbReference>
<dbReference type="PROSITE" id="PS00028">
    <property type="entry name" value="ZINC_FINGER_C2H2_1"/>
    <property type="match status" value="2"/>
</dbReference>
<dbReference type="AlphaFoldDB" id="A0A423VEL7"/>
<dbReference type="SUPFAM" id="SSF57667">
    <property type="entry name" value="beta-beta-alpha zinc fingers"/>
    <property type="match status" value="1"/>
</dbReference>
<dbReference type="InterPro" id="IPR013087">
    <property type="entry name" value="Znf_C2H2_type"/>
</dbReference>
<dbReference type="Pfam" id="PF00096">
    <property type="entry name" value="zf-C2H2"/>
    <property type="match status" value="1"/>
</dbReference>
<comment type="caution">
    <text evidence="13">The sequence shown here is derived from an EMBL/GenBank/DDBJ whole genome shotgun (WGS) entry which is preliminary data.</text>
</comment>
<evidence type="ECO:0000256" key="11">
    <source>
        <dbReference type="PROSITE-ProRule" id="PRU00042"/>
    </source>
</evidence>
<evidence type="ECO:0000256" key="3">
    <source>
        <dbReference type="ARBA" id="ARBA00022723"/>
    </source>
</evidence>
<evidence type="ECO:0000256" key="2">
    <source>
        <dbReference type="ARBA" id="ARBA00006991"/>
    </source>
</evidence>
<dbReference type="SMART" id="SM00355">
    <property type="entry name" value="ZnF_C2H2"/>
    <property type="match status" value="4"/>
</dbReference>
<accession>A0A423VEL7</accession>
<keyword evidence="8" id="KW-0238">DNA-binding</keyword>
<evidence type="ECO:0000256" key="9">
    <source>
        <dbReference type="ARBA" id="ARBA00023163"/>
    </source>
</evidence>
<organism evidence="13 14">
    <name type="scientific">Cytospora chrysosperma</name>
    <name type="common">Cytospora canker fungus</name>
    <name type="synonym">Sphaeria chrysosperma</name>
    <dbReference type="NCBI Taxonomy" id="252740"/>
    <lineage>
        <taxon>Eukaryota</taxon>
        <taxon>Fungi</taxon>
        <taxon>Dikarya</taxon>
        <taxon>Ascomycota</taxon>
        <taxon>Pezizomycotina</taxon>
        <taxon>Sordariomycetes</taxon>
        <taxon>Sordariomycetidae</taxon>
        <taxon>Diaporthales</taxon>
        <taxon>Cytosporaceae</taxon>
        <taxon>Cytospora</taxon>
    </lineage>
</organism>
<keyword evidence="6" id="KW-0862">Zinc</keyword>
<dbReference type="PROSITE" id="PS50157">
    <property type="entry name" value="ZINC_FINGER_C2H2_2"/>
    <property type="match status" value="2"/>
</dbReference>
<feature type="domain" description="C2H2-type" evidence="12">
    <location>
        <begin position="356"/>
        <end position="383"/>
    </location>
</feature>
<dbReference type="GO" id="GO:0008270">
    <property type="term" value="F:zinc ion binding"/>
    <property type="evidence" value="ECO:0007669"/>
    <property type="project" value="UniProtKB-KW"/>
</dbReference>
<evidence type="ECO:0000313" key="13">
    <source>
        <dbReference type="EMBL" id="ROV89433.1"/>
    </source>
</evidence>
<evidence type="ECO:0000256" key="5">
    <source>
        <dbReference type="ARBA" id="ARBA00022771"/>
    </source>
</evidence>
<comment type="similarity">
    <text evidence="2">Belongs to the krueppel C2H2-type zinc-finger protein family.</text>
</comment>
<keyword evidence="10" id="KW-0539">Nucleus</keyword>
<keyword evidence="3" id="KW-0479">Metal-binding</keyword>
<sequence>MHELRAVLSIELTHKRMEYGKNDLKVHITECCGSLVHMVGDNQVALVHHTAREFIIKNRHVNEFAVQCDMTALCLQYLTFDCFHRDIEEEQVSTHITHGFLSFQEYAVSKWFHHLQTLIEKCGQFLSENGGSEPQQNLLEALDEFMELYQEGLSMKDTDAERWKRDAADDCKAYETLPLFEHLRDLWAHVRMQQQTHDMKERDRIGIPQLLSVVERNRRAMEAMAKDQESLSQLDKYYGRNHYKCPRLTCPYFYEGFETQQDRGRHSRRHDRPFECVVEDCDQKTFGFTSNTQLEKHIRNYHPETCDTSTFEFQFAALNQREIEETKFTCPVCNKNFTRNISLKGHLDSHNGLKPFACPECGKAFTRKNDMVRHQKIHARSHRGG</sequence>
<evidence type="ECO:0000256" key="7">
    <source>
        <dbReference type="ARBA" id="ARBA00023015"/>
    </source>
</evidence>
<evidence type="ECO:0000259" key="12">
    <source>
        <dbReference type="PROSITE" id="PS50157"/>
    </source>
</evidence>
<comment type="subcellular location">
    <subcellularLocation>
        <location evidence="1">Nucleus</location>
    </subcellularLocation>
</comment>
<dbReference type="GO" id="GO:0000978">
    <property type="term" value="F:RNA polymerase II cis-regulatory region sequence-specific DNA binding"/>
    <property type="evidence" value="ECO:0007669"/>
    <property type="project" value="TreeGrafter"/>
</dbReference>
<proteinExistence type="inferred from homology"/>
<protein>
    <recommendedName>
        <fullName evidence="12">C2H2-type domain-containing protein</fullName>
    </recommendedName>
</protein>
<evidence type="ECO:0000256" key="8">
    <source>
        <dbReference type="ARBA" id="ARBA00023125"/>
    </source>
</evidence>